<keyword evidence="3" id="KW-1003">Cell membrane</keyword>
<keyword evidence="4" id="KW-0964">Secreted</keyword>
<gene>
    <name evidence="12" type="ORF">P7K49_018842</name>
</gene>
<evidence type="ECO:0000256" key="1">
    <source>
        <dbReference type="ARBA" id="ARBA00004236"/>
    </source>
</evidence>
<name>A0ABQ9V6W2_SAGOE</name>
<dbReference type="InterPro" id="IPR013783">
    <property type="entry name" value="Ig-like_fold"/>
</dbReference>
<dbReference type="PANTHER" id="PTHR23266">
    <property type="entry name" value="IMMUNOGLOBULIN HEAVY CHAIN"/>
    <property type="match status" value="1"/>
</dbReference>
<organism evidence="12 13">
    <name type="scientific">Saguinus oedipus</name>
    <name type="common">Cotton-top tamarin</name>
    <name type="synonym">Oedipomidas oedipus</name>
    <dbReference type="NCBI Taxonomy" id="9490"/>
    <lineage>
        <taxon>Eukaryota</taxon>
        <taxon>Metazoa</taxon>
        <taxon>Chordata</taxon>
        <taxon>Craniata</taxon>
        <taxon>Vertebrata</taxon>
        <taxon>Euteleostomi</taxon>
        <taxon>Mammalia</taxon>
        <taxon>Eutheria</taxon>
        <taxon>Euarchontoglires</taxon>
        <taxon>Primates</taxon>
        <taxon>Haplorrhini</taxon>
        <taxon>Platyrrhini</taxon>
        <taxon>Cebidae</taxon>
        <taxon>Callitrichinae</taxon>
        <taxon>Saguinus</taxon>
    </lineage>
</organism>
<evidence type="ECO:0000256" key="8">
    <source>
        <dbReference type="ARBA" id="ARBA00023319"/>
    </source>
</evidence>
<accession>A0ABQ9V6W2</accession>
<keyword evidence="5" id="KW-0391">Immunity</keyword>
<keyword evidence="7" id="KW-0472">Membrane</keyword>
<keyword evidence="13" id="KW-1185">Reference proteome</keyword>
<evidence type="ECO:0000256" key="4">
    <source>
        <dbReference type="ARBA" id="ARBA00022525"/>
    </source>
</evidence>
<dbReference type="EMBL" id="JASSZA010000008">
    <property type="protein sequence ID" value="KAK2104986.1"/>
    <property type="molecule type" value="Genomic_DNA"/>
</dbReference>
<evidence type="ECO:0000256" key="6">
    <source>
        <dbReference type="ARBA" id="ARBA00023130"/>
    </source>
</evidence>
<evidence type="ECO:0000256" key="3">
    <source>
        <dbReference type="ARBA" id="ARBA00022475"/>
    </source>
</evidence>
<keyword evidence="9" id="KW-1280">Immunoglobulin</keyword>
<evidence type="ECO:0000313" key="13">
    <source>
        <dbReference type="Proteomes" id="UP001266305"/>
    </source>
</evidence>
<dbReference type="InterPro" id="IPR013106">
    <property type="entry name" value="Ig_V-set"/>
</dbReference>
<evidence type="ECO:0000259" key="11">
    <source>
        <dbReference type="SMART" id="SM00406"/>
    </source>
</evidence>
<evidence type="ECO:0000256" key="10">
    <source>
        <dbReference type="SAM" id="MobiDB-lite"/>
    </source>
</evidence>
<evidence type="ECO:0000256" key="2">
    <source>
        <dbReference type="ARBA" id="ARBA00004613"/>
    </source>
</evidence>
<keyword evidence="6" id="KW-1064">Adaptive immunity</keyword>
<evidence type="ECO:0000313" key="12">
    <source>
        <dbReference type="EMBL" id="KAK2104986.1"/>
    </source>
</evidence>
<dbReference type="InterPro" id="IPR050199">
    <property type="entry name" value="IgHV"/>
</dbReference>
<evidence type="ECO:0000256" key="5">
    <source>
        <dbReference type="ARBA" id="ARBA00022859"/>
    </source>
</evidence>
<proteinExistence type="predicted"/>
<sequence length="221" mass="24645">MSMRQVTSNCRLDVAERAEENLRSSLFYGAASPFWTLRDRQRVWQAININGASVFEDGDTNPDQPNQGPAWGRASLETTWLPELKCISAAAIGHSDSHRDTFQEEFLNASGFTFSDYRMHWVRQAPGKGLEWVSYISYDGDSVKGRFTISTDNAKNLLYLQMNNLRAEDTAMYYCARDTAPPSPVLSPDSPSQPGLPAAAGSVSPQSREWIGASVTREHKF</sequence>
<comment type="caution">
    <text evidence="12">The sequence shown here is derived from an EMBL/GenBank/DDBJ whole genome shotgun (WGS) entry which is preliminary data.</text>
</comment>
<protein>
    <recommendedName>
        <fullName evidence="11">Immunoglobulin V-set domain-containing protein</fullName>
    </recommendedName>
</protein>
<dbReference type="SMART" id="SM00406">
    <property type="entry name" value="IGv"/>
    <property type="match status" value="1"/>
</dbReference>
<evidence type="ECO:0000256" key="9">
    <source>
        <dbReference type="ARBA" id="ARBA00043265"/>
    </source>
</evidence>
<dbReference type="Pfam" id="PF07686">
    <property type="entry name" value="V-set"/>
    <property type="match status" value="1"/>
</dbReference>
<dbReference type="SUPFAM" id="SSF48726">
    <property type="entry name" value="Immunoglobulin"/>
    <property type="match status" value="1"/>
</dbReference>
<evidence type="ECO:0000256" key="7">
    <source>
        <dbReference type="ARBA" id="ARBA00023136"/>
    </source>
</evidence>
<keyword evidence="8" id="KW-0393">Immunoglobulin domain</keyword>
<feature type="domain" description="Immunoglobulin V-set" evidence="11">
    <location>
        <begin position="108"/>
        <end position="177"/>
    </location>
</feature>
<reference evidence="12 13" key="1">
    <citation type="submission" date="2023-05" db="EMBL/GenBank/DDBJ databases">
        <title>B98-5 Cell Line De Novo Hybrid Assembly: An Optical Mapping Approach.</title>
        <authorList>
            <person name="Kananen K."/>
            <person name="Auerbach J.A."/>
            <person name="Kautto E."/>
            <person name="Blachly J.S."/>
        </authorList>
    </citation>
    <scope>NUCLEOTIDE SEQUENCE [LARGE SCALE GENOMIC DNA]</scope>
    <source>
        <strain evidence="12">B95-8</strain>
        <tissue evidence="12">Cell line</tissue>
    </source>
</reference>
<dbReference type="Gene3D" id="2.60.40.10">
    <property type="entry name" value="Immunoglobulins"/>
    <property type="match status" value="1"/>
</dbReference>
<dbReference type="Proteomes" id="UP001266305">
    <property type="component" value="Unassembled WGS sequence"/>
</dbReference>
<comment type="subcellular location">
    <subcellularLocation>
        <location evidence="1">Cell membrane</location>
    </subcellularLocation>
    <subcellularLocation>
        <location evidence="2">Secreted</location>
    </subcellularLocation>
</comment>
<feature type="region of interest" description="Disordered" evidence="10">
    <location>
        <begin position="182"/>
        <end position="221"/>
    </location>
</feature>
<dbReference type="InterPro" id="IPR036179">
    <property type="entry name" value="Ig-like_dom_sf"/>
</dbReference>